<protein>
    <submittedName>
        <fullName evidence="8">MCP four helix bundle domain-containing protein</fullName>
    </submittedName>
</protein>
<proteinExistence type="inferred from homology"/>
<dbReference type="Gene3D" id="1.10.287.950">
    <property type="entry name" value="Methyl-accepting chemotaxis protein"/>
    <property type="match status" value="1"/>
</dbReference>
<dbReference type="InterPro" id="IPR024478">
    <property type="entry name" value="HlyB_4HB_MCP"/>
</dbReference>
<dbReference type="EMBL" id="JAFMOU010000072">
    <property type="protein sequence ID" value="MBU9838107.1"/>
    <property type="molecule type" value="Genomic_DNA"/>
</dbReference>
<keyword evidence="6" id="KW-0472">Membrane</keyword>
<evidence type="ECO:0000256" key="4">
    <source>
        <dbReference type="ARBA" id="ARBA00029447"/>
    </source>
</evidence>
<dbReference type="RefSeq" id="WP_129953075.1">
    <property type="nucleotide sequence ID" value="NZ_JAFMOU010000072.1"/>
</dbReference>
<dbReference type="InterPro" id="IPR004090">
    <property type="entry name" value="Chemotax_Me-accpt_rcpt"/>
</dbReference>
<sequence length="539" mass="57461">MSFKHTTVRTQLTLGFGVLVVIVLAVVLLSMNALSQANNRFKTHVQQVSAREASVNLILSGVKDSSLNIYGLVLVSEPADIEAGKRQVAAAEEKTAAALTQLQAAIKEHSDVTDKDRQFVTAIFNAEEGYRPVAKHIVDLALDEKKAEAIDRMNRELRPQLTLLLNTTNDYLKYSNARATESLNTAQDAYQQTRLIFIIISLVALSLAVILGGIIIRSLFRALGEEPVVLGQVVQRIAAGDLSEVKGAKNAPQNSVLAELGEMQVKLHQLINQVANSAESIVSASTEITLGNEDLSRRTEAQASSLEQTSASMEELTATVKHNADNAHQGNLMATNASQVAQRGGVVVERVVSTMHEIAESSGKVTQIITVIEGIAFQTNILALNAAVEAARAGEQGRGFAVVAGEVRTLAQRSANAAKEIKNLISESVERINVGSKLVDEAGTTMMEVVNAVKGVNSLMAEITLASSEQHTGIDQVNKAVVNMDEATQQNAALVEQSAAAADSLKQQAHILLKGISAFDISRAGNLNITATAAAKVLR</sequence>
<dbReference type="InterPro" id="IPR004089">
    <property type="entry name" value="MCPsignal_dom"/>
</dbReference>
<evidence type="ECO:0000259" key="7">
    <source>
        <dbReference type="PROSITE" id="PS50111"/>
    </source>
</evidence>
<keyword evidence="9" id="KW-1185">Reference proteome</keyword>
<evidence type="ECO:0000256" key="1">
    <source>
        <dbReference type="ARBA" id="ARBA00022481"/>
    </source>
</evidence>
<keyword evidence="1" id="KW-0488">Methylation</keyword>
<dbReference type="PANTHER" id="PTHR43531:SF14">
    <property type="entry name" value="METHYL-ACCEPTING CHEMOTAXIS PROTEIN I-RELATED"/>
    <property type="match status" value="1"/>
</dbReference>
<evidence type="ECO:0000256" key="6">
    <source>
        <dbReference type="SAM" id="Phobius"/>
    </source>
</evidence>
<dbReference type="PROSITE" id="PS50111">
    <property type="entry name" value="CHEMOTAXIS_TRANSDUC_2"/>
    <property type="match status" value="1"/>
</dbReference>
<keyword evidence="6" id="KW-0812">Transmembrane</keyword>
<name>A0ABS6L8D0_9GAMM</name>
<dbReference type="InterPro" id="IPR051310">
    <property type="entry name" value="MCP_chemotaxis"/>
</dbReference>
<evidence type="ECO:0000256" key="3">
    <source>
        <dbReference type="ARBA" id="ARBA00023224"/>
    </source>
</evidence>
<reference evidence="8 9" key="1">
    <citation type="submission" date="2021-03" db="EMBL/GenBank/DDBJ databases">
        <title>Five novel Rahnella species.</title>
        <authorList>
            <person name="Brady C."/>
            <person name="Asselin J."/>
            <person name="Beer S."/>
            <person name="Bruberg M.B."/>
            <person name="Crampton B."/>
            <person name="Venter S."/>
            <person name="Arnold D."/>
            <person name="Denman S."/>
        </authorList>
    </citation>
    <scope>NUCLEOTIDE SEQUENCE [LARGE SCALE GENOMIC DNA]</scope>
    <source>
        <strain evidence="8 9">L72c</strain>
    </source>
</reference>
<evidence type="ECO:0000313" key="8">
    <source>
        <dbReference type="EMBL" id="MBU9838107.1"/>
    </source>
</evidence>
<keyword evidence="3 5" id="KW-0807">Transducer</keyword>
<evidence type="ECO:0000313" key="9">
    <source>
        <dbReference type="Proteomes" id="UP000699865"/>
    </source>
</evidence>
<keyword evidence="6" id="KW-1133">Transmembrane helix</keyword>
<evidence type="ECO:0000256" key="2">
    <source>
        <dbReference type="ARBA" id="ARBA00022500"/>
    </source>
</evidence>
<keyword evidence="2" id="KW-0145">Chemotaxis</keyword>
<dbReference type="Proteomes" id="UP000699865">
    <property type="component" value="Unassembled WGS sequence"/>
</dbReference>
<feature type="transmembrane region" description="Helical" evidence="6">
    <location>
        <begin position="195"/>
        <end position="216"/>
    </location>
</feature>
<comment type="similarity">
    <text evidence="4">Belongs to the methyl-accepting chemotaxis (MCP) protein family.</text>
</comment>
<feature type="transmembrane region" description="Helical" evidence="6">
    <location>
        <begin position="12"/>
        <end position="34"/>
    </location>
</feature>
<dbReference type="Pfam" id="PF12729">
    <property type="entry name" value="4HB_MCP_1"/>
    <property type="match status" value="1"/>
</dbReference>
<dbReference type="Pfam" id="PF00015">
    <property type="entry name" value="MCPsignal"/>
    <property type="match status" value="1"/>
</dbReference>
<organism evidence="8 9">
    <name type="scientific">Rahnella perminowiae</name>
    <dbReference type="NCBI Taxonomy" id="2816244"/>
    <lineage>
        <taxon>Bacteria</taxon>
        <taxon>Pseudomonadati</taxon>
        <taxon>Pseudomonadota</taxon>
        <taxon>Gammaproteobacteria</taxon>
        <taxon>Enterobacterales</taxon>
        <taxon>Yersiniaceae</taxon>
        <taxon>Rahnella</taxon>
    </lineage>
</organism>
<feature type="domain" description="Methyl-accepting transducer" evidence="7">
    <location>
        <begin position="277"/>
        <end position="506"/>
    </location>
</feature>
<comment type="caution">
    <text evidence="8">The sequence shown here is derived from an EMBL/GenBank/DDBJ whole genome shotgun (WGS) entry which is preliminary data.</text>
</comment>
<dbReference type="PRINTS" id="PR00260">
    <property type="entry name" value="CHEMTRNSDUCR"/>
</dbReference>
<dbReference type="CDD" id="cd11386">
    <property type="entry name" value="MCP_signal"/>
    <property type="match status" value="1"/>
</dbReference>
<dbReference type="PANTHER" id="PTHR43531">
    <property type="entry name" value="PROTEIN ICFG"/>
    <property type="match status" value="1"/>
</dbReference>
<dbReference type="SUPFAM" id="SSF58104">
    <property type="entry name" value="Methyl-accepting chemotaxis protein (MCP) signaling domain"/>
    <property type="match status" value="1"/>
</dbReference>
<dbReference type="SMART" id="SM00283">
    <property type="entry name" value="MA"/>
    <property type="match status" value="1"/>
</dbReference>
<accession>A0ABS6L8D0</accession>
<evidence type="ECO:0000256" key="5">
    <source>
        <dbReference type="PROSITE-ProRule" id="PRU00284"/>
    </source>
</evidence>
<gene>
    <name evidence="8" type="ORF">J1786_25300</name>
</gene>